<comment type="caution">
    <text evidence="3">The sequence shown here is derived from an EMBL/GenBank/DDBJ whole genome shotgun (WGS) entry which is preliminary data.</text>
</comment>
<accession>A0A409Y960</accession>
<protein>
    <submittedName>
        <fullName evidence="3">Uncharacterized protein</fullName>
    </submittedName>
</protein>
<feature type="compositionally biased region" description="Polar residues" evidence="1">
    <location>
        <begin position="116"/>
        <end position="136"/>
    </location>
</feature>
<feature type="region of interest" description="Disordered" evidence="1">
    <location>
        <begin position="108"/>
        <end position="227"/>
    </location>
</feature>
<dbReference type="Proteomes" id="UP000284842">
    <property type="component" value="Unassembled WGS sequence"/>
</dbReference>
<keyword evidence="4" id="KW-1185">Reference proteome</keyword>
<evidence type="ECO:0000256" key="1">
    <source>
        <dbReference type="SAM" id="MobiDB-lite"/>
    </source>
</evidence>
<gene>
    <name evidence="3" type="ORF">CVT24_005169</name>
</gene>
<dbReference type="EMBL" id="NHTK01001353">
    <property type="protein sequence ID" value="PPQ99590.1"/>
    <property type="molecule type" value="Genomic_DNA"/>
</dbReference>
<keyword evidence="2" id="KW-0472">Membrane</keyword>
<name>A0A409Y960_9AGAR</name>
<proteinExistence type="predicted"/>
<feature type="region of interest" description="Disordered" evidence="1">
    <location>
        <begin position="27"/>
        <end position="81"/>
    </location>
</feature>
<evidence type="ECO:0000313" key="4">
    <source>
        <dbReference type="Proteomes" id="UP000284842"/>
    </source>
</evidence>
<feature type="compositionally biased region" description="Low complexity" evidence="1">
    <location>
        <begin position="137"/>
        <end position="154"/>
    </location>
</feature>
<keyword evidence="2" id="KW-1133">Transmembrane helix</keyword>
<feature type="compositionally biased region" description="Low complexity" evidence="1">
    <location>
        <begin position="192"/>
        <end position="205"/>
    </location>
</feature>
<feature type="transmembrane region" description="Helical" evidence="2">
    <location>
        <begin position="88"/>
        <end position="107"/>
    </location>
</feature>
<dbReference type="OrthoDB" id="3268868at2759"/>
<feature type="compositionally biased region" description="Pro residues" evidence="1">
    <location>
        <begin position="65"/>
        <end position="77"/>
    </location>
</feature>
<organism evidence="3 4">
    <name type="scientific">Panaeolus cyanescens</name>
    <dbReference type="NCBI Taxonomy" id="181874"/>
    <lineage>
        <taxon>Eukaryota</taxon>
        <taxon>Fungi</taxon>
        <taxon>Dikarya</taxon>
        <taxon>Basidiomycota</taxon>
        <taxon>Agaricomycotina</taxon>
        <taxon>Agaricomycetes</taxon>
        <taxon>Agaricomycetidae</taxon>
        <taxon>Agaricales</taxon>
        <taxon>Agaricineae</taxon>
        <taxon>Galeropsidaceae</taxon>
        <taxon>Panaeolus</taxon>
    </lineage>
</organism>
<dbReference type="AlphaFoldDB" id="A0A409Y960"/>
<keyword evidence="2" id="KW-0812">Transmembrane</keyword>
<evidence type="ECO:0000256" key="2">
    <source>
        <dbReference type="SAM" id="Phobius"/>
    </source>
</evidence>
<dbReference type="InParanoid" id="A0A409Y960"/>
<reference evidence="3 4" key="1">
    <citation type="journal article" date="2018" name="Evol. Lett.">
        <title>Horizontal gene cluster transfer increased hallucinogenic mushroom diversity.</title>
        <authorList>
            <person name="Reynolds H.T."/>
            <person name="Vijayakumar V."/>
            <person name="Gluck-Thaler E."/>
            <person name="Korotkin H.B."/>
            <person name="Matheny P.B."/>
            <person name="Slot J.C."/>
        </authorList>
    </citation>
    <scope>NUCLEOTIDE SEQUENCE [LARGE SCALE GENOMIC DNA]</scope>
    <source>
        <strain evidence="3 4">2629</strain>
    </source>
</reference>
<sequence length="227" mass="22875">MSNNGHPGYDEKLLAAAPAVDKGMLQSGYTTDLLEKSSSSTPPPSHRDLEAGTKPARTQQRNYSNPPPASKPPPPQEKTPFFRTTKGIIILVVAFVVIIAAVVGGAVGGTRKKNNNVDTQSAGSGNSTDSIHTVSQSTVGPAGSTTSSPPLTTGDIANGTSTFQGVSPIPTPSPLPTGFPTGPITSFPGNPPVTVQPIPTQTTPDGGQGTGGQSGETQGNGPIGVDG</sequence>
<evidence type="ECO:0000313" key="3">
    <source>
        <dbReference type="EMBL" id="PPQ99590.1"/>
    </source>
</evidence>